<name>A0A437GUI0_9SPHN</name>
<dbReference type="AlphaFoldDB" id="A0A437GUI0"/>
<sequence>MSEKLHAANWTHAGDIRPEPGRLASPLPLRDRIEAGARAGFIGMGFIFDDITSALHQHSATELRAMLADNGIEQVELEALADWFVVGADPCTDALRLAEAVGATRVKAIGAFEGDVQPEDMIDGFARACDRFAGIGANVVIELMKASNLNTLEKGLAVVTGAGRANGGLLIDSMHVVRCGISLDAIAAMPSGALLAIELDGVPEGPPDPDIWADMVDHRLQPDEGSFDNAALVRAARAAGFNGPWGVEIVARAHRALPLDEAVRRSAAAMRAVLART</sequence>
<dbReference type="RefSeq" id="WP_127613566.1">
    <property type="nucleotide sequence ID" value="NZ_RXOL01000009.1"/>
</dbReference>
<accession>A0A437GUI0</accession>
<organism evidence="2 3">
    <name type="scientific">Croceicoccus ponticola</name>
    <dbReference type="NCBI Taxonomy" id="2217664"/>
    <lineage>
        <taxon>Bacteria</taxon>
        <taxon>Pseudomonadati</taxon>
        <taxon>Pseudomonadota</taxon>
        <taxon>Alphaproteobacteria</taxon>
        <taxon>Sphingomonadales</taxon>
        <taxon>Erythrobacteraceae</taxon>
        <taxon>Croceicoccus</taxon>
    </lineage>
</organism>
<evidence type="ECO:0000259" key="1">
    <source>
        <dbReference type="Pfam" id="PF01261"/>
    </source>
</evidence>
<dbReference type="OrthoDB" id="9072761at2"/>
<dbReference type="EMBL" id="RXOL01000009">
    <property type="protein sequence ID" value="RVQ65148.1"/>
    <property type="molecule type" value="Genomic_DNA"/>
</dbReference>
<comment type="caution">
    <text evidence="2">The sequence shown here is derived from an EMBL/GenBank/DDBJ whole genome shotgun (WGS) entry which is preliminary data.</text>
</comment>
<evidence type="ECO:0000313" key="2">
    <source>
        <dbReference type="EMBL" id="RVQ65148.1"/>
    </source>
</evidence>
<dbReference type="PANTHER" id="PTHR12110">
    <property type="entry name" value="HYDROXYPYRUVATE ISOMERASE"/>
    <property type="match status" value="1"/>
</dbReference>
<dbReference type="Proteomes" id="UP000283003">
    <property type="component" value="Unassembled WGS sequence"/>
</dbReference>
<dbReference type="Gene3D" id="3.20.20.150">
    <property type="entry name" value="Divalent-metal-dependent TIM barrel enzymes"/>
    <property type="match status" value="1"/>
</dbReference>
<proteinExistence type="predicted"/>
<dbReference type="PANTHER" id="PTHR12110:SF48">
    <property type="entry name" value="BLL3656 PROTEIN"/>
    <property type="match status" value="1"/>
</dbReference>
<keyword evidence="3" id="KW-1185">Reference proteome</keyword>
<protein>
    <recommendedName>
        <fullName evidence="1">Xylose isomerase-like TIM barrel domain-containing protein</fullName>
    </recommendedName>
</protein>
<feature type="domain" description="Xylose isomerase-like TIM barrel" evidence="1">
    <location>
        <begin position="34"/>
        <end position="271"/>
    </location>
</feature>
<dbReference type="Pfam" id="PF01261">
    <property type="entry name" value="AP_endonuc_2"/>
    <property type="match status" value="1"/>
</dbReference>
<dbReference type="InterPro" id="IPR036237">
    <property type="entry name" value="Xyl_isomerase-like_sf"/>
</dbReference>
<dbReference type="InterPro" id="IPR050312">
    <property type="entry name" value="IolE/XylAMocC-like"/>
</dbReference>
<gene>
    <name evidence="2" type="ORF">EKN06_14160</name>
</gene>
<reference evidence="2 3" key="1">
    <citation type="submission" date="2018-12" db="EMBL/GenBank/DDBJ databases">
        <title>Croceicoccus ponticola sp. nov., a lipolytic bacterium isolated from seawater.</title>
        <authorList>
            <person name="Yoon J.-H."/>
        </authorList>
    </citation>
    <scope>NUCLEOTIDE SEQUENCE [LARGE SCALE GENOMIC DNA]</scope>
    <source>
        <strain evidence="2 3">GM-16</strain>
    </source>
</reference>
<evidence type="ECO:0000313" key="3">
    <source>
        <dbReference type="Proteomes" id="UP000283003"/>
    </source>
</evidence>
<dbReference type="SUPFAM" id="SSF51658">
    <property type="entry name" value="Xylose isomerase-like"/>
    <property type="match status" value="1"/>
</dbReference>
<dbReference type="InterPro" id="IPR013022">
    <property type="entry name" value="Xyl_isomerase-like_TIM-brl"/>
</dbReference>